<evidence type="ECO:0000313" key="1">
    <source>
        <dbReference type="EMBL" id="CAH6280954.1"/>
    </source>
</evidence>
<sequence>MVRAHLPAVDGVFLAHPLLDERMPRLRHHRLAAAAGHDVHRVPRQTRVVNDFRPRLLLQERFRQQADNVVPLDKRRLVIEQEAAVEIAVKGDTHVRLMRTHRVGGVLAALRQQRVRDTVREMAVRLVMHLDKGHRRPGRREAFLHLINHVPRRPVAGVHHQLQRTGEVRQVHVAHQVVDVLLQHRYLAQGPATRRVHRRELVLLRQALDIPQAGVAADGLRVLAHQLHAVVVHRVMARRHLDTAVHPEVEGGEVNLFRAAQADIQHVGAGVHQPAGQRQLQRLAGEAHIAPHHYLPGFQKFAVGAADTVGDVLVQLLAQFTTDVISLKAC</sequence>
<name>A0A9P0VBP4_KLEVA</name>
<proteinExistence type="predicted"/>
<organism evidence="1 2">
    <name type="scientific">Klebsiella variicola</name>
    <dbReference type="NCBI Taxonomy" id="244366"/>
    <lineage>
        <taxon>Bacteria</taxon>
        <taxon>Pseudomonadati</taxon>
        <taxon>Pseudomonadota</taxon>
        <taxon>Gammaproteobacteria</taxon>
        <taxon>Enterobacterales</taxon>
        <taxon>Enterobacteriaceae</taxon>
        <taxon>Klebsiella/Raoultella group</taxon>
        <taxon>Klebsiella</taxon>
        <taxon>Klebsiella pneumoniae complex</taxon>
    </lineage>
</organism>
<accession>A0A9P0VBP4</accession>
<keyword evidence="2" id="KW-1185">Reference proteome</keyword>
<gene>
    <name evidence="1" type="ORF">AN2335V1_5246</name>
</gene>
<evidence type="ECO:0000313" key="2">
    <source>
        <dbReference type="Proteomes" id="UP000789617"/>
    </source>
</evidence>
<comment type="caution">
    <text evidence="1">The sequence shown here is derived from an EMBL/GenBank/DDBJ whole genome shotgun (WGS) entry which is preliminary data.</text>
</comment>
<dbReference type="Proteomes" id="UP000789617">
    <property type="component" value="Unassembled WGS sequence"/>
</dbReference>
<dbReference type="AlphaFoldDB" id="A0A9P0VBP4"/>
<reference evidence="1" key="1">
    <citation type="submission" date="2022-05" db="EMBL/GenBank/DDBJ databases">
        <authorList>
            <person name="Alioto T."/>
            <person name="Alioto T."/>
            <person name="Gomez Garrido J."/>
        </authorList>
    </citation>
    <scope>NUCLEOTIDE SEQUENCE</scope>
    <source>
        <strain evidence="1">0</strain>
    </source>
</reference>
<protein>
    <submittedName>
        <fullName evidence="1">Uncharacterized protein</fullName>
    </submittedName>
</protein>
<dbReference type="EMBL" id="CAJOXS020000009">
    <property type="protein sequence ID" value="CAH6280954.1"/>
    <property type="molecule type" value="Genomic_DNA"/>
</dbReference>